<evidence type="ECO:0000313" key="2">
    <source>
        <dbReference type="Proteomes" id="UP000076962"/>
    </source>
</evidence>
<proteinExistence type="predicted"/>
<protein>
    <submittedName>
        <fullName evidence="1">Uncharacterized protein</fullName>
    </submittedName>
</protein>
<accession>A0A0A6NZD5</accession>
<comment type="caution">
    <text evidence="1">The sequence shown here is derived from an EMBL/GenBank/DDBJ whole genome shotgun (WGS) entry which is preliminary data.</text>
</comment>
<name>A0A0A6NZD5_9GAMM</name>
<dbReference type="EMBL" id="LUTY01001184">
    <property type="protein sequence ID" value="OAD22083.1"/>
    <property type="molecule type" value="Genomic_DNA"/>
</dbReference>
<organism evidence="1 2">
    <name type="scientific">Candidatus Thiomargarita nelsonii</name>
    <dbReference type="NCBI Taxonomy" id="1003181"/>
    <lineage>
        <taxon>Bacteria</taxon>
        <taxon>Pseudomonadati</taxon>
        <taxon>Pseudomonadota</taxon>
        <taxon>Gammaproteobacteria</taxon>
        <taxon>Thiotrichales</taxon>
        <taxon>Thiotrichaceae</taxon>
        <taxon>Thiomargarita</taxon>
    </lineage>
</organism>
<dbReference type="Proteomes" id="UP000076962">
    <property type="component" value="Unassembled WGS sequence"/>
</dbReference>
<keyword evidence="2" id="KW-1185">Reference proteome</keyword>
<dbReference type="AlphaFoldDB" id="A0A0A6NZD5"/>
<sequence length="166" mass="18679">MLLDEFDALPENAISELVGVFRNIYISRQYQSDKPSADKDYLLHGVALIGVRAVLGVENVTGSPFNVQRSLHVPNLSFVEVDNLFKWYERESGQPINPEVVTRIWYELNVASSVTSFQGQSGLTCWFGELLTETYNQATDQPITISDFEDVYADMSSIYKPIDIGC</sequence>
<reference evidence="1 2" key="1">
    <citation type="submission" date="2016-05" db="EMBL/GenBank/DDBJ databases">
        <title>Single-cell genome of chain-forming Candidatus Thiomargarita nelsonii and comparison to other large sulfur-oxidizing bacteria.</title>
        <authorList>
            <person name="Winkel M."/>
            <person name="Salman V."/>
            <person name="Woyke T."/>
            <person name="Schulz-Vogt H."/>
            <person name="Richter M."/>
            <person name="Flood B."/>
            <person name="Bailey J."/>
            <person name="Amann R."/>
            <person name="Mussmann M."/>
        </authorList>
    </citation>
    <scope>NUCLEOTIDE SEQUENCE [LARGE SCALE GENOMIC DNA]</scope>
    <source>
        <strain evidence="1 2">THI036</strain>
    </source>
</reference>
<evidence type="ECO:0000313" key="1">
    <source>
        <dbReference type="EMBL" id="OAD22083.1"/>
    </source>
</evidence>
<gene>
    <name evidence="1" type="ORF">THIOM_002136</name>
</gene>